<comment type="caution">
    <text evidence="2">The sequence shown here is derived from an EMBL/GenBank/DDBJ whole genome shotgun (WGS) entry which is preliminary data.</text>
</comment>
<gene>
    <name evidence="2" type="ORF">IQ235_12675</name>
</gene>
<evidence type="ECO:0000313" key="2">
    <source>
        <dbReference type="EMBL" id="MBE9041635.1"/>
    </source>
</evidence>
<keyword evidence="3" id="KW-1185">Reference proteome</keyword>
<feature type="transmembrane region" description="Helical" evidence="1">
    <location>
        <begin position="73"/>
        <end position="91"/>
    </location>
</feature>
<evidence type="ECO:0000313" key="3">
    <source>
        <dbReference type="Proteomes" id="UP000621799"/>
    </source>
</evidence>
<dbReference type="RefSeq" id="WP_264321833.1">
    <property type="nucleotide sequence ID" value="NZ_JADEXN010000224.1"/>
</dbReference>
<dbReference type="EMBL" id="JADEXN010000224">
    <property type="protein sequence ID" value="MBE9041635.1"/>
    <property type="molecule type" value="Genomic_DNA"/>
</dbReference>
<keyword evidence="1" id="KW-1133">Transmembrane helix</keyword>
<feature type="transmembrane region" description="Helical" evidence="1">
    <location>
        <begin position="24"/>
        <end position="44"/>
    </location>
</feature>
<dbReference type="Proteomes" id="UP000621799">
    <property type="component" value="Unassembled WGS sequence"/>
</dbReference>
<reference evidence="2" key="1">
    <citation type="submission" date="2020-10" db="EMBL/GenBank/DDBJ databases">
        <authorList>
            <person name="Castelo-Branco R."/>
            <person name="Eusebio N."/>
            <person name="Adriana R."/>
            <person name="Vieira A."/>
            <person name="Brugerolle De Fraissinette N."/>
            <person name="Rezende De Castro R."/>
            <person name="Schneider M.P."/>
            <person name="Vasconcelos V."/>
            <person name="Leao P.N."/>
        </authorList>
    </citation>
    <scope>NUCLEOTIDE SEQUENCE</scope>
    <source>
        <strain evidence="2">LEGE 11467</strain>
    </source>
</reference>
<dbReference type="AlphaFoldDB" id="A0A928Z8I8"/>
<name>A0A928Z8I8_9CYAN</name>
<evidence type="ECO:0000256" key="1">
    <source>
        <dbReference type="SAM" id="Phobius"/>
    </source>
</evidence>
<organism evidence="2 3">
    <name type="scientific">Zarconia navalis LEGE 11467</name>
    <dbReference type="NCBI Taxonomy" id="1828826"/>
    <lineage>
        <taxon>Bacteria</taxon>
        <taxon>Bacillati</taxon>
        <taxon>Cyanobacteriota</taxon>
        <taxon>Cyanophyceae</taxon>
        <taxon>Oscillatoriophycideae</taxon>
        <taxon>Oscillatoriales</taxon>
        <taxon>Oscillatoriales incertae sedis</taxon>
        <taxon>Zarconia</taxon>
        <taxon>Zarconia navalis</taxon>
    </lineage>
</organism>
<sequence>MKKARVDVLDSASPEIERLHRLTVYARWAIVSVLWMSLGLWSLWALRREIALWLEHFTWVAVWYALRAHPISGFGLFFCTGMTLSVLIWQSRNILWGLPKSEQLSLARQVRRIRETGPSHPLWKWVVRQ</sequence>
<keyword evidence="1" id="KW-0472">Membrane</keyword>
<accession>A0A928Z8I8</accession>
<keyword evidence="1" id="KW-0812">Transmembrane</keyword>
<proteinExistence type="predicted"/>
<protein>
    <submittedName>
        <fullName evidence="2">Uncharacterized protein</fullName>
    </submittedName>
</protein>